<comment type="caution">
    <text evidence="1">The sequence shown here is derived from an EMBL/GenBank/DDBJ whole genome shotgun (WGS) entry which is preliminary data.</text>
</comment>
<feature type="non-terminal residue" evidence="1">
    <location>
        <position position="1"/>
    </location>
</feature>
<sequence>QFSSLSLPPSHISKLKFICIVFKISTNLNSKRQILLAGKGKNFLLCYQLVRGAVWQTCNFRPTWNNYFISEVQLADLAVGLWSELSCTCSPLVLLKKKNNAAMICQVFTLYSCYFFLQLCHQLVCGAIWQTCSFRPT</sequence>
<evidence type="ECO:0000313" key="1">
    <source>
        <dbReference type="EMBL" id="GER36917.1"/>
    </source>
</evidence>
<organism evidence="1 2">
    <name type="scientific">Striga asiatica</name>
    <name type="common">Asiatic witchweed</name>
    <name type="synonym">Buchnera asiatica</name>
    <dbReference type="NCBI Taxonomy" id="4170"/>
    <lineage>
        <taxon>Eukaryota</taxon>
        <taxon>Viridiplantae</taxon>
        <taxon>Streptophyta</taxon>
        <taxon>Embryophyta</taxon>
        <taxon>Tracheophyta</taxon>
        <taxon>Spermatophyta</taxon>
        <taxon>Magnoliopsida</taxon>
        <taxon>eudicotyledons</taxon>
        <taxon>Gunneridae</taxon>
        <taxon>Pentapetalae</taxon>
        <taxon>asterids</taxon>
        <taxon>lamiids</taxon>
        <taxon>Lamiales</taxon>
        <taxon>Orobanchaceae</taxon>
        <taxon>Buchnereae</taxon>
        <taxon>Striga</taxon>
    </lineage>
</organism>
<dbReference type="AlphaFoldDB" id="A0A5A7PXU1"/>
<gene>
    <name evidence="1" type="ORF">STAS_13293</name>
</gene>
<accession>A0A5A7PXU1</accession>
<proteinExistence type="predicted"/>
<dbReference type="Proteomes" id="UP000325081">
    <property type="component" value="Unassembled WGS sequence"/>
</dbReference>
<keyword evidence="2" id="KW-1185">Reference proteome</keyword>
<evidence type="ECO:0000313" key="2">
    <source>
        <dbReference type="Proteomes" id="UP000325081"/>
    </source>
</evidence>
<dbReference type="EMBL" id="BKCP01005239">
    <property type="protein sequence ID" value="GER36917.1"/>
    <property type="molecule type" value="Genomic_DNA"/>
</dbReference>
<protein>
    <submittedName>
        <fullName evidence="1">Cell cycle checkpoint control protein family</fullName>
    </submittedName>
</protein>
<name>A0A5A7PXU1_STRAF</name>
<reference evidence="2" key="1">
    <citation type="journal article" date="2019" name="Curr. Biol.">
        <title>Genome Sequence of Striga asiatica Provides Insight into the Evolution of Plant Parasitism.</title>
        <authorList>
            <person name="Yoshida S."/>
            <person name="Kim S."/>
            <person name="Wafula E.K."/>
            <person name="Tanskanen J."/>
            <person name="Kim Y.M."/>
            <person name="Honaas L."/>
            <person name="Yang Z."/>
            <person name="Spallek T."/>
            <person name="Conn C.E."/>
            <person name="Ichihashi Y."/>
            <person name="Cheong K."/>
            <person name="Cui S."/>
            <person name="Der J.P."/>
            <person name="Gundlach H."/>
            <person name="Jiao Y."/>
            <person name="Hori C."/>
            <person name="Ishida J.K."/>
            <person name="Kasahara H."/>
            <person name="Kiba T."/>
            <person name="Kim M.S."/>
            <person name="Koo N."/>
            <person name="Laohavisit A."/>
            <person name="Lee Y.H."/>
            <person name="Lumba S."/>
            <person name="McCourt P."/>
            <person name="Mortimer J.C."/>
            <person name="Mutuku J.M."/>
            <person name="Nomura T."/>
            <person name="Sasaki-Sekimoto Y."/>
            <person name="Seto Y."/>
            <person name="Wang Y."/>
            <person name="Wakatake T."/>
            <person name="Sakakibara H."/>
            <person name="Demura T."/>
            <person name="Yamaguchi S."/>
            <person name="Yoneyama K."/>
            <person name="Manabe R.I."/>
            <person name="Nelson D.C."/>
            <person name="Schulman A.H."/>
            <person name="Timko M.P."/>
            <person name="dePamphilis C.W."/>
            <person name="Choi D."/>
            <person name="Shirasu K."/>
        </authorList>
    </citation>
    <scope>NUCLEOTIDE SEQUENCE [LARGE SCALE GENOMIC DNA]</scope>
    <source>
        <strain evidence="2">cv. UVA1</strain>
    </source>
</reference>